<dbReference type="Proteomes" id="UP000674938">
    <property type="component" value="Unassembled WGS sequence"/>
</dbReference>
<dbReference type="RefSeq" id="WP_209530334.1">
    <property type="nucleotide sequence ID" value="NZ_JAEEGA010000012.1"/>
</dbReference>
<keyword evidence="3" id="KW-1133">Transmembrane helix</keyword>
<evidence type="ECO:0000313" key="5">
    <source>
        <dbReference type="Proteomes" id="UP000674938"/>
    </source>
</evidence>
<dbReference type="EMBL" id="JAEEGA010000012">
    <property type="protein sequence ID" value="MBP1042798.1"/>
    <property type="molecule type" value="Genomic_DNA"/>
</dbReference>
<reference evidence="4" key="1">
    <citation type="submission" date="2020-12" db="EMBL/GenBank/DDBJ databases">
        <title>Vagococcus allomyrinae sp. nov. and Enterococcus lavae sp. nov., isolated from the larvae of Allomyrina dichotoma.</title>
        <authorList>
            <person name="Lee S.D."/>
        </authorList>
    </citation>
    <scope>NUCLEOTIDE SEQUENCE</scope>
    <source>
        <strain evidence="4">BWB3-3</strain>
    </source>
</reference>
<keyword evidence="3" id="KW-0812">Transmembrane</keyword>
<evidence type="ECO:0000313" key="4">
    <source>
        <dbReference type="EMBL" id="MBP1042798.1"/>
    </source>
</evidence>
<dbReference type="GO" id="GO:0030420">
    <property type="term" value="P:establishment of competence for transformation"/>
    <property type="evidence" value="ECO:0007669"/>
    <property type="project" value="UniProtKB-KW"/>
</dbReference>
<dbReference type="GO" id="GO:0009986">
    <property type="term" value="C:cell surface"/>
    <property type="evidence" value="ECO:0007669"/>
    <property type="project" value="UniProtKB-SubCell"/>
</dbReference>
<keyword evidence="2" id="KW-0178">Competence</keyword>
<name>A0A940PF22_9ENTE</name>
<dbReference type="SUPFAM" id="SSF54523">
    <property type="entry name" value="Pili subunits"/>
    <property type="match status" value="1"/>
</dbReference>
<protein>
    <submittedName>
        <fullName evidence="4">Type II secretion system protein</fullName>
    </submittedName>
</protein>
<comment type="caution">
    <text evidence="4">The sequence shown here is derived from an EMBL/GenBank/DDBJ whole genome shotgun (WGS) entry which is preliminary data.</text>
</comment>
<evidence type="ECO:0000256" key="3">
    <source>
        <dbReference type="SAM" id="Phobius"/>
    </source>
</evidence>
<dbReference type="AlphaFoldDB" id="A0A940PF22"/>
<keyword evidence="3" id="KW-0472">Membrane</keyword>
<proteinExistence type="predicted"/>
<evidence type="ECO:0000256" key="2">
    <source>
        <dbReference type="ARBA" id="ARBA00023287"/>
    </source>
</evidence>
<gene>
    <name evidence="4" type="ORF">I6N95_17405</name>
</gene>
<evidence type="ECO:0000256" key="1">
    <source>
        <dbReference type="ARBA" id="ARBA00004241"/>
    </source>
</evidence>
<dbReference type="Gene3D" id="3.30.700.10">
    <property type="entry name" value="Glycoprotein, Type 4 Pilin"/>
    <property type="match status" value="1"/>
</dbReference>
<organism evidence="4 5">
    <name type="scientific">Vagococcus allomyrinae</name>
    <dbReference type="NCBI Taxonomy" id="2794353"/>
    <lineage>
        <taxon>Bacteria</taxon>
        <taxon>Bacillati</taxon>
        <taxon>Bacillota</taxon>
        <taxon>Bacilli</taxon>
        <taxon>Lactobacillales</taxon>
        <taxon>Enterococcaceae</taxon>
        <taxon>Vagococcus</taxon>
    </lineage>
</organism>
<dbReference type="NCBIfam" id="TIGR02532">
    <property type="entry name" value="IV_pilin_GFxxxE"/>
    <property type="match status" value="1"/>
</dbReference>
<dbReference type="InterPro" id="IPR012902">
    <property type="entry name" value="N_methyl_site"/>
</dbReference>
<feature type="transmembrane region" description="Helical" evidence="3">
    <location>
        <begin position="30"/>
        <end position="52"/>
    </location>
</feature>
<keyword evidence="5" id="KW-1185">Reference proteome</keyword>
<sequence>MTNVVTLQGKKENRLNAILADERGLTMIELLATVVILAIILGIGAMAIGQVIQNSREDATISEVKNAYQAAKLYLASTEGAKAAQTSGSFTFKAVVDAKHFEPQTNNWDTAKYASVKFYVKDGQLSLFIPKGALKAGTAISTKDIGADTQVGSLTQNQVLDLARSAAFG</sequence>
<comment type="subcellular location">
    <subcellularLocation>
        <location evidence="1">Cell surface</location>
    </subcellularLocation>
</comment>
<accession>A0A940PF22</accession>
<dbReference type="InterPro" id="IPR045584">
    <property type="entry name" value="Pilin-like"/>
</dbReference>